<comment type="caution">
    <text evidence="5">The sequence shown here is derived from an EMBL/GenBank/DDBJ whole genome shotgun (WGS) entry which is preliminary data.</text>
</comment>
<evidence type="ECO:0000256" key="4">
    <source>
        <dbReference type="SAM" id="MobiDB-lite"/>
    </source>
</evidence>
<evidence type="ECO:0000256" key="3">
    <source>
        <dbReference type="ARBA" id="ARBA00022752"/>
    </source>
</evidence>
<organism evidence="5 6">
    <name type="scientific">Luteimonas deserti</name>
    <dbReference type="NCBI Taxonomy" id="2752306"/>
    <lineage>
        <taxon>Bacteria</taxon>
        <taxon>Pseudomonadati</taxon>
        <taxon>Pseudomonadota</taxon>
        <taxon>Gammaproteobacteria</taxon>
        <taxon>Lysobacterales</taxon>
        <taxon>Lysobacteraceae</taxon>
        <taxon>Luteimonas</taxon>
    </lineage>
</organism>
<keyword evidence="3" id="KW-0583">PHB biosynthesis</keyword>
<sequence>MANGAQGPAMPGAELERLARQVWSAWEDALQRTMPGASASAMPGAPGPAAFGGFGAFAPPQGPWQSMVDWWQQQAAPQRGGFDDVAIRFNGQAQQWWTQIQELANRFAGEAPAPEAVVRAWREALGGAAANPFAQMMSGVQGPGLEGWETWVQRLSPLFSGMEGQGRDWSSLPTVGLAREHQERWQTLARAFADYQGSQQAFQGLLQQASQGAFAHFERRLRERGTAAQPVDSPRALFDLWIDAAEDAYAEVAMSPPFRTAYAQMVDGQMRLRQAVQREIEQVCRMFDLPTRTELDGAHRKVAELERALRRMRDRMDAIEGGEAADPDRAARASTTPARTRSGPTRVVATPAPPSAETTATASPGPATGSRRGARRAKTASVPRKRPARTVVSTSGGTRAATTDSGKPGRKAAATAARASAAKKPARAGSGTKTGKRAARKTTTSAKPRGAPDTAGERVRPASKSARKTAAKRAAPERRTRVSKQAGAVPRGTAVAAATSRRDAVAGARVTQRPGRSRASSGRGTAPKQAAKKRAVRTAAPSPARVGRLPNLGFVSPIPKAPEPMKTGASGRRKR</sequence>
<dbReference type="InterPro" id="IPR010123">
    <property type="entry name" value="PHA_synth_III_E"/>
</dbReference>
<reference evidence="5 6" key="1">
    <citation type="submission" date="2020-07" db="EMBL/GenBank/DDBJ databases">
        <title>isolation of Luteimonas sp. SJ-16.</title>
        <authorList>
            <person name="Huang X.-X."/>
            <person name="Xu L."/>
            <person name="Sun J.-Q."/>
        </authorList>
    </citation>
    <scope>NUCLEOTIDE SEQUENCE [LARGE SCALE GENOMIC DNA]</scope>
    <source>
        <strain evidence="5 6">SJ-16</strain>
    </source>
</reference>
<name>A0A7Z0QMF6_9GAMM</name>
<feature type="compositionally biased region" description="Low complexity" evidence="4">
    <location>
        <begin position="355"/>
        <end position="370"/>
    </location>
</feature>
<comment type="pathway">
    <text evidence="1">Biopolymer metabolism; poly-(R)-3-hydroxybutanoate biosynthesis.</text>
</comment>
<dbReference type="UniPathway" id="UPA00917"/>
<protein>
    <recommendedName>
        <fullName evidence="2">Poly(3-hydroxyalkanoate) polymerase subunit PhaE</fullName>
    </recommendedName>
</protein>
<evidence type="ECO:0000256" key="2">
    <source>
        <dbReference type="ARBA" id="ARBA00019066"/>
    </source>
</evidence>
<feature type="compositionally biased region" description="Low complexity" evidence="4">
    <location>
        <begin position="332"/>
        <end position="342"/>
    </location>
</feature>
<feature type="compositionally biased region" description="Basic residues" evidence="4">
    <location>
        <begin position="372"/>
        <end position="388"/>
    </location>
</feature>
<feature type="compositionally biased region" description="Low complexity" evidence="4">
    <location>
        <begin position="411"/>
        <end position="433"/>
    </location>
</feature>
<dbReference type="Pfam" id="PF09712">
    <property type="entry name" value="PHA_synth_III_E"/>
    <property type="match status" value="1"/>
</dbReference>
<proteinExistence type="predicted"/>
<dbReference type="RefSeq" id="WP_180543043.1">
    <property type="nucleotide sequence ID" value="NZ_JACCJZ010000002.1"/>
</dbReference>
<evidence type="ECO:0000256" key="1">
    <source>
        <dbReference type="ARBA" id="ARBA00004683"/>
    </source>
</evidence>
<feature type="compositionally biased region" description="Polar residues" evidence="4">
    <location>
        <begin position="391"/>
        <end position="405"/>
    </location>
</feature>
<gene>
    <name evidence="5" type="ORF">H0E82_00630</name>
</gene>
<evidence type="ECO:0000313" key="5">
    <source>
        <dbReference type="EMBL" id="NYZ61269.1"/>
    </source>
</evidence>
<dbReference type="AlphaFoldDB" id="A0A7Z0QMF6"/>
<feature type="region of interest" description="Disordered" evidence="4">
    <location>
        <begin position="318"/>
        <end position="575"/>
    </location>
</feature>
<dbReference type="EMBL" id="JACCJZ010000002">
    <property type="protein sequence ID" value="NYZ61269.1"/>
    <property type="molecule type" value="Genomic_DNA"/>
</dbReference>
<dbReference type="Proteomes" id="UP000589896">
    <property type="component" value="Unassembled WGS sequence"/>
</dbReference>
<keyword evidence="6" id="KW-1185">Reference proteome</keyword>
<accession>A0A7Z0QMF6</accession>
<dbReference type="GO" id="GO:0042619">
    <property type="term" value="P:poly-hydroxybutyrate biosynthetic process"/>
    <property type="evidence" value="ECO:0007669"/>
    <property type="project" value="UniProtKB-KW"/>
</dbReference>
<evidence type="ECO:0000313" key="6">
    <source>
        <dbReference type="Proteomes" id="UP000589896"/>
    </source>
</evidence>